<organism evidence="2 3">
    <name type="scientific">Hoylesella timonensis</name>
    <dbReference type="NCBI Taxonomy" id="386414"/>
    <lineage>
        <taxon>Bacteria</taxon>
        <taxon>Pseudomonadati</taxon>
        <taxon>Bacteroidota</taxon>
        <taxon>Bacteroidia</taxon>
        <taxon>Bacteroidales</taxon>
        <taxon>Prevotellaceae</taxon>
        <taxon>Hoylesella</taxon>
    </lineage>
</organism>
<keyword evidence="1" id="KW-0472">Membrane</keyword>
<comment type="caution">
    <text evidence="2">The sequence shown here is derived from an EMBL/GenBank/DDBJ whole genome shotgun (WGS) entry which is preliminary data.</text>
</comment>
<accession>A0A2N6Q3S4</accession>
<feature type="transmembrane region" description="Helical" evidence="1">
    <location>
        <begin position="47"/>
        <end position="68"/>
    </location>
</feature>
<dbReference type="RefSeq" id="WP_102188850.1">
    <property type="nucleotide sequence ID" value="NZ_CAMQAB010000024.1"/>
</dbReference>
<dbReference type="AlphaFoldDB" id="A0A2N6Q3S4"/>
<dbReference type="STRING" id="1122992.GCA_000455445_02697"/>
<keyword evidence="1" id="KW-1133">Transmembrane helix</keyword>
<dbReference type="Proteomes" id="UP000235661">
    <property type="component" value="Unassembled WGS sequence"/>
</dbReference>
<evidence type="ECO:0000313" key="3">
    <source>
        <dbReference type="Proteomes" id="UP000235661"/>
    </source>
</evidence>
<dbReference type="EMBL" id="PNGI01000026">
    <property type="protein sequence ID" value="PMC08041.1"/>
    <property type="molecule type" value="Genomic_DNA"/>
</dbReference>
<evidence type="ECO:0000256" key="1">
    <source>
        <dbReference type="SAM" id="Phobius"/>
    </source>
</evidence>
<evidence type="ECO:0000313" key="2">
    <source>
        <dbReference type="EMBL" id="PMC08041.1"/>
    </source>
</evidence>
<sequence length="101" mass="11828">MNKDNLYLPFFFSIFYFIGWIAIHIGIGSTPRESLIYHYPAVLWRDFIVIIVLTIFYYIFCYILQLIFGIKDATARLQSTVGLFCCLVISFVVGIDWSRLI</sequence>
<reference evidence="2 3" key="1">
    <citation type="submission" date="2017-09" db="EMBL/GenBank/DDBJ databases">
        <title>Bacterial strain isolated from the female urinary microbiota.</title>
        <authorList>
            <person name="Thomas-White K."/>
            <person name="Kumar N."/>
            <person name="Forster S."/>
            <person name="Putonti C."/>
            <person name="Lawley T."/>
            <person name="Wolfe A.J."/>
        </authorList>
    </citation>
    <scope>NUCLEOTIDE SEQUENCE [LARGE SCALE GENOMIC DNA]</scope>
    <source>
        <strain evidence="2 3">UMB0818</strain>
    </source>
</reference>
<gene>
    <name evidence="2" type="ORF">CJ232_09800</name>
</gene>
<keyword evidence="1" id="KW-0812">Transmembrane</keyword>
<protein>
    <submittedName>
        <fullName evidence="2">Uncharacterized protein</fullName>
    </submittedName>
</protein>
<proteinExistence type="predicted"/>
<feature type="transmembrane region" description="Helical" evidence="1">
    <location>
        <begin position="7"/>
        <end position="27"/>
    </location>
</feature>
<feature type="transmembrane region" description="Helical" evidence="1">
    <location>
        <begin position="80"/>
        <end position="98"/>
    </location>
</feature>
<name>A0A2N6Q3S4_9BACT</name>